<dbReference type="PROSITE" id="PS50238">
    <property type="entry name" value="RHOGAP"/>
    <property type="match status" value="1"/>
</dbReference>
<comment type="caution">
    <text evidence="3">The sequence shown here is derived from an EMBL/GenBank/DDBJ whole genome shotgun (WGS) entry which is preliminary data.</text>
</comment>
<protein>
    <recommendedName>
        <fullName evidence="2">Rho-GAP domain-containing protein</fullName>
    </recommendedName>
</protein>
<gene>
    <name evidence="3" type="ORF">EZS28_052767</name>
</gene>
<feature type="domain" description="Rho-GAP" evidence="2">
    <location>
        <begin position="1"/>
        <end position="166"/>
    </location>
</feature>
<proteinExistence type="predicted"/>
<feature type="region of interest" description="Disordered" evidence="1">
    <location>
        <begin position="91"/>
        <end position="114"/>
    </location>
</feature>
<dbReference type="AlphaFoldDB" id="A0A5J4RXF8"/>
<feature type="non-terminal residue" evidence="3">
    <location>
        <position position="1"/>
    </location>
</feature>
<organism evidence="3 4">
    <name type="scientific">Streblomastix strix</name>
    <dbReference type="NCBI Taxonomy" id="222440"/>
    <lineage>
        <taxon>Eukaryota</taxon>
        <taxon>Metamonada</taxon>
        <taxon>Preaxostyla</taxon>
        <taxon>Oxymonadida</taxon>
        <taxon>Streblomastigidae</taxon>
        <taxon>Streblomastix</taxon>
    </lineage>
</organism>
<dbReference type="Gene3D" id="1.10.555.10">
    <property type="entry name" value="Rho GTPase activation protein"/>
    <property type="match status" value="1"/>
</dbReference>
<evidence type="ECO:0000313" key="3">
    <source>
        <dbReference type="EMBL" id="KAA6337663.1"/>
    </source>
</evidence>
<dbReference type="InterPro" id="IPR000198">
    <property type="entry name" value="RhoGAP_dom"/>
</dbReference>
<evidence type="ECO:0000313" key="4">
    <source>
        <dbReference type="Proteomes" id="UP000324800"/>
    </source>
</evidence>
<dbReference type="SUPFAM" id="SSF48350">
    <property type="entry name" value="GTPase activation domain, GAP"/>
    <property type="match status" value="1"/>
</dbReference>
<dbReference type="GO" id="GO:0007165">
    <property type="term" value="P:signal transduction"/>
    <property type="evidence" value="ECO:0007669"/>
    <property type="project" value="InterPro"/>
</dbReference>
<evidence type="ECO:0000259" key="2">
    <source>
        <dbReference type="PROSITE" id="PS50238"/>
    </source>
</evidence>
<evidence type="ECO:0000256" key="1">
    <source>
        <dbReference type="SAM" id="MobiDB-lite"/>
    </source>
</evidence>
<dbReference type="InterPro" id="IPR008936">
    <property type="entry name" value="Rho_GTPase_activation_prot"/>
</dbReference>
<accession>A0A5J4RXF8</accession>
<dbReference type="EMBL" id="SNRW01041383">
    <property type="protein sequence ID" value="KAA6337663.1"/>
    <property type="molecule type" value="Genomic_DNA"/>
</dbReference>
<dbReference type="Proteomes" id="UP000324800">
    <property type="component" value="Unassembled WGS sequence"/>
</dbReference>
<reference evidence="3 4" key="1">
    <citation type="submission" date="2019-03" db="EMBL/GenBank/DDBJ databases">
        <title>Single cell metagenomics reveals metabolic interactions within the superorganism composed of flagellate Streblomastix strix and complex community of Bacteroidetes bacteria on its surface.</title>
        <authorList>
            <person name="Treitli S.C."/>
            <person name="Kolisko M."/>
            <person name="Husnik F."/>
            <person name="Keeling P."/>
            <person name="Hampl V."/>
        </authorList>
    </citation>
    <scope>NUCLEOTIDE SEQUENCE [LARGE SCALE GENOMIC DNA]</scope>
    <source>
        <strain evidence="3">ST1C</strain>
    </source>
</reference>
<sequence length="274" mass="31237">NLLFAYLLRIPGGILSEEVAREIIVISEQRKLMNKSEQQDVKMADIESAQTNDNKQAKIDELAKAFLLLPRENRGTFQILLELMHDIAVTPRSDQQQQQQQQMDQSTENKEHDHTAHITTPLAVASFFIPHISHTHPIITTNKLPQSTPQLVDALAFSIENYEEIWESIIKQSSGSKSGSGLFANRIELKKIPILHQMLNKLIRHSQSPSNLYPIELLIWHIPTPIFLQQVSIPSYGVLCLLKLCVQNASGYQRRNMLLSKLLTSMQSNYCRYS</sequence>
<name>A0A5J4RXF8_9EUKA</name>